<dbReference type="AlphaFoldDB" id="A0A0B7NBY3"/>
<sequence length="364" mass="40800">MSVLSAFTEQKKIRPVYQFKRGNTFSSSKPNGIPSYQQRQQEPPSSNLVSLLQSSISSSSSSCSTTIEDKKADSPPKSIASNKATLNADDAIFDFPDSFDEFEEIKVMVASTRAMPEAPKLARKRSKPKKNSTKTAIQTSSKGKAPVNNNKKRPLSSKPTTRHIAPAPSIHKDQQEAFDIFAFDPLPTSHLTSIDNNIPPTRPHYSTNLTNSINPVPFYHKNHTTYHSIPIASLLNEASPVETPSPVPVEKKRKRNLVAHLKTASGEKENRPIKQEFDCLSDEDDLALEQQQKSPLMPLKDLIKDRSLSPELSYEETMQIQLNSLMKSEFGESSNLQQPQTETKKRPQYKPLNKLNVRVTFQKK</sequence>
<feature type="compositionally biased region" description="Low complexity" evidence="1">
    <location>
        <begin position="45"/>
        <end position="64"/>
    </location>
</feature>
<organism evidence="2 3">
    <name type="scientific">Parasitella parasitica</name>
    <dbReference type="NCBI Taxonomy" id="35722"/>
    <lineage>
        <taxon>Eukaryota</taxon>
        <taxon>Fungi</taxon>
        <taxon>Fungi incertae sedis</taxon>
        <taxon>Mucoromycota</taxon>
        <taxon>Mucoromycotina</taxon>
        <taxon>Mucoromycetes</taxon>
        <taxon>Mucorales</taxon>
        <taxon>Mucorineae</taxon>
        <taxon>Mucoraceae</taxon>
        <taxon>Parasitella</taxon>
    </lineage>
</organism>
<feature type="compositionally biased region" description="Polar residues" evidence="1">
    <location>
        <begin position="21"/>
        <end position="44"/>
    </location>
</feature>
<reference evidence="2 3" key="1">
    <citation type="submission" date="2014-09" db="EMBL/GenBank/DDBJ databases">
        <authorList>
            <person name="Ellenberger Sabrina"/>
        </authorList>
    </citation>
    <scope>NUCLEOTIDE SEQUENCE [LARGE SCALE GENOMIC DNA]</scope>
    <source>
        <strain evidence="2 3">CBS 412.66</strain>
    </source>
</reference>
<proteinExistence type="predicted"/>
<feature type="region of interest" description="Disordered" evidence="1">
    <location>
        <begin position="20"/>
        <end position="81"/>
    </location>
</feature>
<feature type="region of interest" description="Disordered" evidence="1">
    <location>
        <begin position="330"/>
        <end position="364"/>
    </location>
</feature>
<evidence type="ECO:0000313" key="3">
    <source>
        <dbReference type="Proteomes" id="UP000054107"/>
    </source>
</evidence>
<feature type="compositionally biased region" description="Polar residues" evidence="1">
    <location>
        <begin position="133"/>
        <end position="142"/>
    </location>
</feature>
<dbReference type="Proteomes" id="UP000054107">
    <property type="component" value="Unassembled WGS sequence"/>
</dbReference>
<evidence type="ECO:0000256" key="1">
    <source>
        <dbReference type="SAM" id="MobiDB-lite"/>
    </source>
</evidence>
<dbReference type="STRING" id="35722.A0A0B7NBY3"/>
<feature type="compositionally biased region" description="Basic residues" evidence="1">
    <location>
        <begin position="121"/>
        <end position="132"/>
    </location>
</feature>
<evidence type="ECO:0000313" key="2">
    <source>
        <dbReference type="EMBL" id="CEP12880.1"/>
    </source>
</evidence>
<name>A0A0B7NBY3_9FUNG</name>
<keyword evidence="3" id="KW-1185">Reference proteome</keyword>
<protein>
    <submittedName>
        <fullName evidence="2">Uncharacterized protein</fullName>
    </submittedName>
</protein>
<gene>
    <name evidence="2" type="primary">PARPA_06898.1 scaffold 25125</name>
</gene>
<dbReference type="OrthoDB" id="2291000at2759"/>
<feature type="compositionally biased region" description="Polar residues" evidence="1">
    <location>
        <begin position="330"/>
        <end position="341"/>
    </location>
</feature>
<dbReference type="EMBL" id="LN728825">
    <property type="protein sequence ID" value="CEP12880.1"/>
    <property type="molecule type" value="Genomic_DNA"/>
</dbReference>
<feature type="region of interest" description="Disordered" evidence="1">
    <location>
        <begin position="116"/>
        <end position="168"/>
    </location>
</feature>
<accession>A0A0B7NBY3</accession>